<dbReference type="eggNOG" id="COG4671">
    <property type="taxonomic scope" value="Bacteria"/>
</dbReference>
<dbReference type="EMBL" id="JMIH01000013">
    <property type="protein sequence ID" value="KEO75335.1"/>
    <property type="molecule type" value="Genomic_DNA"/>
</dbReference>
<dbReference type="AlphaFoldDB" id="A0A074L4B8"/>
<keyword evidence="2" id="KW-1185">Reference proteome</keyword>
<name>A0A074L4B8_9BACT</name>
<dbReference type="Gene3D" id="3.40.50.2000">
    <property type="entry name" value="Glycogen Phosphorylase B"/>
    <property type="match status" value="1"/>
</dbReference>
<comment type="caution">
    <text evidence="1">The sequence shown here is derived from an EMBL/GenBank/DDBJ whole genome shotgun (WGS) entry which is preliminary data.</text>
</comment>
<evidence type="ECO:0000313" key="1">
    <source>
        <dbReference type="EMBL" id="KEO75335.1"/>
    </source>
</evidence>
<dbReference type="OrthoDB" id="9809594at2"/>
<evidence type="ECO:0008006" key="3">
    <source>
        <dbReference type="Google" id="ProtNLM"/>
    </source>
</evidence>
<dbReference type="STRING" id="1048983.EL17_02000"/>
<dbReference type="Proteomes" id="UP000027821">
    <property type="component" value="Unassembled WGS sequence"/>
</dbReference>
<protein>
    <recommendedName>
        <fullName evidence="3">Glycosyl transferase family 28 C-terminal domain-containing protein</fullName>
    </recommendedName>
</protein>
<proteinExistence type="predicted"/>
<gene>
    <name evidence="1" type="ORF">EL17_02000</name>
</gene>
<dbReference type="SUPFAM" id="SSF53756">
    <property type="entry name" value="UDP-Glycosyltransferase/glycogen phosphorylase"/>
    <property type="match status" value="1"/>
</dbReference>
<organism evidence="1 2">
    <name type="scientific">Anditalea andensis</name>
    <dbReference type="NCBI Taxonomy" id="1048983"/>
    <lineage>
        <taxon>Bacteria</taxon>
        <taxon>Pseudomonadati</taxon>
        <taxon>Bacteroidota</taxon>
        <taxon>Cytophagia</taxon>
        <taxon>Cytophagales</taxon>
        <taxon>Cytophagaceae</taxon>
        <taxon>Anditalea</taxon>
    </lineage>
</organism>
<sequence>MPVFTSSKFQFGPNVEVIEMPAEDPDGTAAEPGIFPPPDYLHYSPVGQKSIQERSALFLKEILHRSIRLVIIDVSVEMAALCRAASIPYAYVRLPGNRNDPAHLQAFQGATFLLAYYPADLDGPEIPQWVKQKTIYTGFFSRFKERSNSITGPEHAVCVFTGSGGNSRLVNYLPKIAARFSDRMVDIYGNVPKVQYADNICYKGIHPDPQMVMSAAGVVVANCGLNLTSEILSLGRSFIAIPEDRPYDEQYGMHRFLTSSKLAIDWSTDWDFEKLAGYKISDVDRFIDQNAPNNMMVWMEHFQYQPSSLKKSISTWANVPNLSLIA</sequence>
<accession>A0A074L4B8</accession>
<evidence type="ECO:0000313" key="2">
    <source>
        <dbReference type="Proteomes" id="UP000027821"/>
    </source>
</evidence>
<reference evidence="1 2" key="1">
    <citation type="submission" date="2014-04" db="EMBL/GenBank/DDBJ databases">
        <title>Characterization and application of a salt tolerant electro-active bacterium.</title>
        <authorList>
            <person name="Yang L."/>
            <person name="Wei S."/>
            <person name="Tay Q.X.M."/>
        </authorList>
    </citation>
    <scope>NUCLEOTIDE SEQUENCE [LARGE SCALE GENOMIC DNA]</scope>
    <source>
        <strain evidence="1 2">LY1</strain>
    </source>
</reference>